<gene>
    <name evidence="4" type="ORF">GCM10010389_46020</name>
</gene>
<evidence type="ECO:0000313" key="4">
    <source>
        <dbReference type="EMBL" id="GHA01449.1"/>
    </source>
</evidence>
<dbReference type="NCBIfam" id="TIGR01554">
    <property type="entry name" value="major_cap_HK97"/>
    <property type="match status" value="1"/>
</dbReference>
<feature type="coiled-coil region" evidence="2">
    <location>
        <begin position="49"/>
        <end position="83"/>
    </location>
</feature>
<comment type="subcellular location">
    <subcellularLocation>
        <location evidence="1">Virion</location>
    </subcellularLocation>
</comment>
<name>A0A918RJL0_9ACTN</name>
<reference evidence="4" key="2">
    <citation type="submission" date="2020-09" db="EMBL/GenBank/DDBJ databases">
        <authorList>
            <person name="Sun Q."/>
            <person name="Ohkuma M."/>
        </authorList>
    </citation>
    <scope>NUCLEOTIDE SEQUENCE</scope>
    <source>
        <strain evidence="4">JCM 5016</strain>
    </source>
</reference>
<evidence type="ECO:0000256" key="2">
    <source>
        <dbReference type="SAM" id="Coils"/>
    </source>
</evidence>
<comment type="caution">
    <text evidence="4">The sequence shown here is derived from an EMBL/GenBank/DDBJ whole genome shotgun (WGS) entry which is preliminary data.</text>
</comment>
<keyword evidence="2" id="KW-0175">Coiled coil</keyword>
<evidence type="ECO:0000313" key="5">
    <source>
        <dbReference type="Proteomes" id="UP000623010"/>
    </source>
</evidence>
<dbReference type="Proteomes" id="UP000623010">
    <property type="component" value="Unassembled WGS sequence"/>
</dbReference>
<dbReference type="RefSeq" id="WP_190059368.1">
    <property type="nucleotide sequence ID" value="NZ_BMWH01000020.1"/>
</dbReference>
<sequence length="461" mass="50388">MDERFRRLVARREQTAREREEILAKRKAITDLAEEEAREDLLPEEDAEFRELTAQIAAKDDELRQLDERIKELSDEAERNRTITEGAKAVQRAKARVQHVNEARTYERGNGRSYLQDLARVQLNMDGDGSARERLQRHAMEVESDREFRDLNRTDGTGGYFVPPLWLMGQFVELARAGRAYANVVTSQPLPPGTDSINIPKVATGTATAVQTADNAAVQETDLSDDFVTAPVRTIAGQQDVAIQLLDQSPVSFDEVIFRDLVADYATKADVQVISGSGSAGQVTGVRNTPNIVTISASTATVQAIYSKIADAVQRVHTGRFMPPTVIIMHPRRWAWFLAAVDSQNRPLVVPDAGNPQNAMATLGAVAAEQVVGQMHGLPVVTDPSMPTTLGTGTNEDVIHVIRASDLLLYESGIRSRVLPEVGSGNLTVRLQVYGYIAFTAGRYPKSVVEIGGAGLAAPSF</sequence>
<evidence type="ECO:0000256" key="1">
    <source>
        <dbReference type="ARBA" id="ARBA00004328"/>
    </source>
</evidence>
<dbReference type="SUPFAM" id="SSF56563">
    <property type="entry name" value="Major capsid protein gp5"/>
    <property type="match status" value="1"/>
</dbReference>
<dbReference type="InterPro" id="IPR024455">
    <property type="entry name" value="Phage_capsid"/>
</dbReference>
<dbReference type="Pfam" id="PF05065">
    <property type="entry name" value="Phage_capsid"/>
    <property type="match status" value="1"/>
</dbReference>
<dbReference type="Gene3D" id="3.30.2400.10">
    <property type="entry name" value="Major capsid protein gp5"/>
    <property type="match status" value="1"/>
</dbReference>
<accession>A0A918RJL0</accession>
<keyword evidence="5" id="KW-1185">Reference proteome</keyword>
<dbReference type="AlphaFoldDB" id="A0A918RJL0"/>
<organism evidence="4 5">
    <name type="scientific">Streptomyces echinoruber</name>
    <dbReference type="NCBI Taxonomy" id="68898"/>
    <lineage>
        <taxon>Bacteria</taxon>
        <taxon>Bacillati</taxon>
        <taxon>Actinomycetota</taxon>
        <taxon>Actinomycetes</taxon>
        <taxon>Kitasatosporales</taxon>
        <taxon>Streptomycetaceae</taxon>
        <taxon>Streptomyces</taxon>
    </lineage>
</organism>
<dbReference type="InterPro" id="IPR054612">
    <property type="entry name" value="Phage_capsid-like_C"/>
</dbReference>
<evidence type="ECO:0000259" key="3">
    <source>
        <dbReference type="Pfam" id="PF05065"/>
    </source>
</evidence>
<dbReference type="EMBL" id="BMWH01000020">
    <property type="protein sequence ID" value="GHA01449.1"/>
    <property type="molecule type" value="Genomic_DNA"/>
</dbReference>
<proteinExistence type="predicted"/>
<protein>
    <recommendedName>
        <fullName evidence="3">Phage capsid-like C-terminal domain-containing protein</fullName>
    </recommendedName>
</protein>
<feature type="domain" description="Phage capsid-like C-terminal" evidence="3">
    <location>
        <begin position="158"/>
        <end position="401"/>
    </location>
</feature>
<reference evidence="4" key="1">
    <citation type="journal article" date="2014" name="Int. J. Syst. Evol. Microbiol.">
        <title>Complete genome sequence of Corynebacterium casei LMG S-19264T (=DSM 44701T), isolated from a smear-ripened cheese.</title>
        <authorList>
            <consortium name="US DOE Joint Genome Institute (JGI-PGF)"/>
            <person name="Walter F."/>
            <person name="Albersmeier A."/>
            <person name="Kalinowski J."/>
            <person name="Ruckert C."/>
        </authorList>
    </citation>
    <scope>NUCLEOTIDE SEQUENCE</scope>
    <source>
        <strain evidence="4">JCM 5016</strain>
    </source>
</reference>